<reference evidence="3 4" key="1">
    <citation type="submission" date="2013-10" db="EMBL/GenBank/DDBJ databases">
        <title>The Genome Sequence of Acinetobacter nectaris CIP 110549.</title>
        <authorList>
            <consortium name="The Broad Institute Genomics Platform"/>
            <consortium name="The Broad Institute Genome Sequencing Center for Infectious Disease"/>
            <person name="Cerqueira G."/>
            <person name="Feldgarden M."/>
            <person name="Courvalin P."/>
            <person name="Grillot-Courvalin C."/>
            <person name="Clermont D."/>
            <person name="Rocha E."/>
            <person name="Yoon E.-J."/>
            <person name="Nemec A."/>
            <person name="Young S.K."/>
            <person name="Zeng Q."/>
            <person name="Gargeya S."/>
            <person name="Fitzgerald M."/>
            <person name="Abouelleil A."/>
            <person name="Alvarado L."/>
            <person name="Berlin A.M."/>
            <person name="Chapman S.B."/>
            <person name="Gainer-Dewar J."/>
            <person name="Goldberg J."/>
            <person name="Gnerre S."/>
            <person name="Griggs A."/>
            <person name="Gujja S."/>
            <person name="Hansen M."/>
            <person name="Howarth C."/>
            <person name="Imamovic A."/>
            <person name="Ireland A."/>
            <person name="Larimer J."/>
            <person name="McCowan C."/>
            <person name="Murphy C."/>
            <person name="Pearson M."/>
            <person name="Poon T.W."/>
            <person name="Priest M."/>
            <person name="Roberts A."/>
            <person name="Saif S."/>
            <person name="Shea T."/>
            <person name="Sykes S."/>
            <person name="Wortman J."/>
            <person name="Nusbaum C."/>
            <person name="Birren B."/>
        </authorList>
    </citation>
    <scope>NUCLEOTIDE SEQUENCE [LARGE SCALE GENOMIC DNA]</scope>
    <source>
        <strain evidence="3 4">CIP 110549</strain>
    </source>
</reference>
<feature type="domain" description="DUF7944" evidence="2">
    <location>
        <begin position="51"/>
        <end position="133"/>
    </location>
</feature>
<gene>
    <name evidence="3" type="ORF">P256_00772</name>
</gene>
<dbReference type="OrthoDB" id="6717434at2"/>
<dbReference type="RefSeq" id="WP_023272359.1">
    <property type="nucleotide sequence ID" value="NZ_KI530712.1"/>
</dbReference>
<keyword evidence="1" id="KW-0732">Signal</keyword>
<dbReference type="AlphaFoldDB" id="V2TXD2"/>
<protein>
    <recommendedName>
        <fullName evidence="2">DUF7944 domain-containing protein</fullName>
    </recommendedName>
</protein>
<evidence type="ECO:0000259" key="2">
    <source>
        <dbReference type="Pfam" id="PF25642"/>
    </source>
</evidence>
<keyword evidence="4" id="KW-1185">Reference proteome</keyword>
<dbReference type="Pfam" id="PF25642">
    <property type="entry name" value="DUF7944"/>
    <property type="match status" value="1"/>
</dbReference>
<dbReference type="EMBL" id="AYER01000003">
    <property type="protein sequence ID" value="ESK40325.1"/>
    <property type="molecule type" value="Genomic_DNA"/>
</dbReference>
<dbReference type="Proteomes" id="UP000023785">
    <property type="component" value="Unassembled WGS sequence"/>
</dbReference>
<comment type="caution">
    <text evidence="3">The sequence shown here is derived from an EMBL/GenBank/DDBJ whole genome shotgun (WGS) entry which is preliminary data.</text>
</comment>
<dbReference type="PATRIC" id="fig|1392540.3.peg.750"/>
<evidence type="ECO:0000313" key="4">
    <source>
        <dbReference type="Proteomes" id="UP000023785"/>
    </source>
</evidence>
<dbReference type="InterPro" id="IPR057704">
    <property type="entry name" value="DUF7944"/>
</dbReference>
<sequence length="140" mass="15343">MITSHVSKRLITALFASLVMISVPTLASAKEKKSADNTTNIDVTPNQGGVTQEELAAIYVLSELCPSYGFKKDPAYQAGYSELVKENMPGIQNPVHALEIRAKQKDFKPFLIQAREDAKRAGETQNKEICKEITTLSKGS</sequence>
<dbReference type="eggNOG" id="ENOG5033HC7">
    <property type="taxonomic scope" value="Bacteria"/>
</dbReference>
<proteinExistence type="predicted"/>
<dbReference type="NCBIfam" id="NF047330">
    <property type="entry name" value="MCR_0457_fam"/>
    <property type="match status" value="1"/>
</dbReference>
<name>V2TXD2_9GAMM</name>
<feature type="signal peptide" evidence="1">
    <location>
        <begin position="1"/>
        <end position="29"/>
    </location>
</feature>
<organism evidence="3 4">
    <name type="scientific">Acinetobacter nectaris CIP 110549</name>
    <dbReference type="NCBI Taxonomy" id="1392540"/>
    <lineage>
        <taxon>Bacteria</taxon>
        <taxon>Pseudomonadati</taxon>
        <taxon>Pseudomonadota</taxon>
        <taxon>Gammaproteobacteria</taxon>
        <taxon>Moraxellales</taxon>
        <taxon>Moraxellaceae</taxon>
        <taxon>Acinetobacter</taxon>
    </lineage>
</organism>
<accession>V2TXD2</accession>
<feature type="chain" id="PRO_5004709983" description="DUF7944 domain-containing protein" evidence="1">
    <location>
        <begin position="30"/>
        <end position="140"/>
    </location>
</feature>
<evidence type="ECO:0000256" key="1">
    <source>
        <dbReference type="SAM" id="SignalP"/>
    </source>
</evidence>
<evidence type="ECO:0000313" key="3">
    <source>
        <dbReference type="EMBL" id="ESK40325.1"/>
    </source>
</evidence>
<dbReference type="HOGENOM" id="CLU_157030_0_0_6"/>